<dbReference type="Proteomes" id="UP001597549">
    <property type="component" value="Unassembled WGS sequence"/>
</dbReference>
<feature type="transmembrane region" description="Helical" evidence="1">
    <location>
        <begin position="67"/>
        <end position="86"/>
    </location>
</feature>
<name>A0ABW5Z3B2_9FLAO</name>
<evidence type="ECO:0008006" key="4">
    <source>
        <dbReference type="Google" id="ProtNLM"/>
    </source>
</evidence>
<proteinExistence type="predicted"/>
<keyword evidence="3" id="KW-1185">Reference proteome</keyword>
<reference evidence="3" key="1">
    <citation type="journal article" date="2019" name="Int. J. Syst. Evol. Microbiol.">
        <title>The Global Catalogue of Microorganisms (GCM) 10K type strain sequencing project: providing services to taxonomists for standard genome sequencing and annotation.</title>
        <authorList>
            <consortium name="The Broad Institute Genomics Platform"/>
            <consortium name="The Broad Institute Genome Sequencing Center for Infectious Disease"/>
            <person name="Wu L."/>
            <person name="Ma J."/>
        </authorList>
    </citation>
    <scope>NUCLEOTIDE SEQUENCE [LARGE SCALE GENOMIC DNA]</scope>
    <source>
        <strain evidence="3">KCTC 52644</strain>
    </source>
</reference>
<sequence>MRKSLFKLQKNKQFNYTPRHYEGKPTGNPFDFDSAFRRDRETINDSDFRSHWKDARDASRNRKNRSFNTRVIIIALILLFVFFYIIDFDFSIFKRK</sequence>
<keyword evidence="1" id="KW-0472">Membrane</keyword>
<evidence type="ECO:0000313" key="3">
    <source>
        <dbReference type="Proteomes" id="UP001597549"/>
    </source>
</evidence>
<accession>A0ABW5Z3B2</accession>
<comment type="caution">
    <text evidence="2">The sequence shown here is derived from an EMBL/GenBank/DDBJ whole genome shotgun (WGS) entry which is preliminary data.</text>
</comment>
<organism evidence="2 3">
    <name type="scientific">Flavobacterium ardleyense</name>
    <dbReference type="NCBI Taxonomy" id="2038737"/>
    <lineage>
        <taxon>Bacteria</taxon>
        <taxon>Pseudomonadati</taxon>
        <taxon>Bacteroidota</taxon>
        <taxon>Flavobacteriia</taxon>
        <taxon>Flavobacteriales</taxon>
        <taxon>Flavobacteriaceae</taxon>
        <taxon>Flavobacterium</taxon>
    </lineage>
</organism>
<evidence type="ECO:0000313" key="2">
    <source>
        <dbReference type="EMBL" id="MFD2907122.1"/>
    </source>
</evidence>
<gene>
    <name evidence="2" type="ORF">ACFSX9_00090</name>
</gene>
<keyword evidence="1" id="KW-1133">Transmembrane helix</keyword>
<dbReference type="EMBL" id="JBHUOL010000001">
    <property type="protein sequence ID" value="MFD2907122.1"/>
    <property type="molecule type" value="Genomic_DNA"/>
</dbReference>
<dbReference type="RefSeq" id="WP_379802853.1">
    <property type="nucleotide sequence ID" value="NZ_JBHUOL010000001.1"/>
</dbReference>
<evidence type="ECO:0000256" key="1">
    <source>
        <dbReference type="SAM" id="Phobius"/>
    </source>
</evidence>
<protein>
    <recommendedName>
        <fullName evidence="4">Riboflavin synthase subunit beta</fullName>
    </recommendedName>
</protein>
<keyword evidence="1" id="KW-0812">Transmembrane</keyword>